<dbReference type="InterPro" id="IPR004013">
    <property type="entry name" value="PHP_dom"/>
</dbReference>
<dbReference type="NCBIfam" id="TIGR00594">
    <property type="entry name" value="polc"/>
    <property type="match status" value="1"/>
</dbReference>
<proteinExistence type="predicted"/>
<dbReference type="Proteomes" id="UP000776983">
    <property type="component" value="Unassembled WGS sequence"/>
</dbReference>
<gene>
    <name evidence="11" type="primary">dnaE</name>
    <name evidence="11" type="ORF">H0484_13905</name>
</gene>
<evidence type="ECO:0000256" key="7">
    <source>
        <dbReference type="ARBA" id="ARBA00022705"/>
    </source>
</evidence>
<dbReference type="Gene3D" id="2.40.50.140">
    <property type="entry name" value="Nucleic acid-binding proteins"/>
    <property type="match status" value="1"/>
</dbReference>
<keyword evidence="12" id="KW-1185">Reference proteome</keyword>
<dbReference type="InterPro" id="IPR003141">
    <property type="entry name" value="Pol/His_phosphatase_N"/>
</dbReference>
<dbReference type="CDD" id="cd04485">
    <property type="entry name" value="DnaE_OBF"/>
    <property type="match status" value="1"/>
</dbReference>
<comment type="subcellular location">
    <subcellularLocation>
        <location evidence="1">Cytoplasm</location>
    </subcellularLocation>
</comment>
<accession>A0ABS8CFQ1</accession>
<dbReference type="Pfam" id="PF07733">
    <property type="entry name" value="DNA_pol3_alpha"/>
    <property type="match status" value="1"/>
</dbReference>
<dbReference type="InterPro" id="IPR004805">
    <property type="entry name" value="DnaE2/DnaE/PolC"/>
</dbReference>
<reference evidence="11 12" key="1">
    <citation type="submission" date="2020-07" db="EMBL/GenBank/DDBJ databases">
        <title>Pusillimonas sp. nov., isolated from poultry manure in Taiwan.</title>
        <authorList>
            <person name="Lin S.-Y."/>
            <person name="Tang Y.-S."/>
            <person name="Young C.-C."/>
        </authorList>
    </citation>
    <scope>NUCLEOTIDE SEQUENCE [LARGE SCALE GENOMIC DNA]</scope>
    <source>
        <strain evidence="11 12">CC-YST705</strain>
    </source>
</reference>
<keyword evidence="4" id="KW-0963">Cytoplasm</keyword>
<evidence type="ECO:0000256" key="9">
    <source>
        <dbReference type="ARBA" id="ARBA00049244"/>
    </source>
</evidence>
<evidence type="ECO:0000256" key="6">
    <source>
        <dbReference type="ARBA" id="ARBA00022695"/>
    </source>
</evidence>
<dbReference type="Pfam" id="PF14579">
    <property type="entry name" value="HHH_6"/>
    <property type="match status" value="1"/>
</dbReference>
<dbReference type="InterPro" id="IPR040982">
    <property type="entry name" value="DNA_pol3_finger"/>
</dbReference>
<dbReference type="Pfam" id="PF17657">
    <property type="entry name" value="DNA_pol3_finger"/>
    <property type="match status" value="1"/>
</dbReference>
<dbReference type="InterPro" id="IPR004365">
    <property type="entry name" value="NA-bd_OB_tRNA"/>
</dbReference>
<dbReference type="Pfam" id="PF01336">
    <property type="entry name" value="tRNA_anti-codon"/>
    <property type="match status" value="1"/>
</dbReference>
<dbReference type="GO" id="GO:0003887">
    <property type="term" value="F:DNA-directed DNA polymerase activity"/>
    <property type="evidence" value="ECO:0007669"/>
    <property type="project" value="UniProtKB-EC"/>
</dbReference>
<dbReference type="InterPro" id="IPR041931">
    <property type="entry name" value="DNA_pol3_alpha_thumb_dom"/>
</dbReference>
<evidence type="ECO:0000313" key="12">
    <source>
        <dbReference type="Proteomes" id="UP000776983"/>
    </source>
</evidence>
<dbReference type="EMBL" id="JACDXW010000009">
    <property type="protein sequence ID" value="MCB5364838.1"/>
    <property type="molecule type" value="Genomic_DNA"/>
</dbReference>
<keyword evidence="7" id="KW-0235">DNA replication</keyword>
<dbReference type="InterPro" id="IPR049821">
    <property type="entry name" value="PolIIIA_DnaE1_PHP"/>
</dbReference>
<protein>
    <recommendedName>
        <fullName evidence="3">DNA polymerase III subunit alpha</fullName>
        <ecNumber evidence="2">2.7.7.7</ecNumber>
    </recommendedName>
</protein>
<evidence type="ECO:0000256" key="1">
    <source>
        <dbReference type="ARBA" id="ARBA00004496"/>
    </source>
</evidence>
<dbReference type="InterPro" id="IPR011708">
    <property type="entry name" value="DNA_pol3_alpha_NTPase_dom"/>
</dbReference>
<dbReference type="Gene3D" id="3.20.20.140">
    <property type="entry name" value="Metal-dependent hydrolases"/>
    <property type="match status" value="1"/>
</dbReference>
<keyword evidence="8" id="KW-0239">DNA-directed DNA polymerase</keyword>
<dbReference type="CDD" id="cd07433">
    <property type="entry name" value="PHP_PolIIIA_DnaE1"/>
    <property type="match status" value="1"/>
</dbReference>
<dbReference type="RefSeq" id="WP_226955252.1">
    <property type="nucleotide sequence ID" value="NZ_JACDXW010000009.1"/>
</dbReference>
<keyword evidence="5 11" id="KW-0808">Transferase</keyword>
<organism evidence="11 12">
    <name type="scientific">Mesopusillimonas faecipullorum</name>
    <dbReference type="NCBI Taxonomy" id="2755040"/>
    <lineage>
        <taxon>Bacteria</taxon>
        <taxon>Pseudomonadati</taxon>
        <taxon>Pseudomonadota</taxon>
        <taxon>Betaproteobacteria</taxon>
        <taxon>Burkholderiales</taxon>
        <taxon>Alcaligenaceae</taxon>
        <taxon>Mesopusillimonas</taxon>
    </lineage>
</organism>
<dbReference type="InterPro" id="IPR029460">
    <property type="entry name" value="DNAPol_HHH"/>
</dbReference>
<dbReference type="InterPro" id="IPR012340">
    <property type="entry name" value="NA-bd_OB-fold"/>
</dbReference>
<name>A0ABS8CFQ1_9BURK</name>
<dbReference type="NCBIfam" id="NF004226">
    <property type="entry name" value="PRK05673.1"/>
    <property type="match status" value="1"/>
</dbReference>
<keyword evidence="6 11" id="KW-0548">Nucleotidyltransferase</keyword>
<dbReference type="PANTHER" id="PTHR32294:SF0">
    <property type="entry name" value="DNA POLYMERASE III SUBUNIT ALPHA"/>
    <property type="match status" value="1"/>
</dbReference>
<dbReference type="Gene3D" id="1.10.150.870">
    <property type="match status" value="1"/>
</dbReference>
<dbReference type="Gene3D" id="1.10.10.1600">
    <property type="entry name" value="Bacterial DNA polymerase III alpha subunit, thumb domain"/>
    <property type="match status" value="1"/>
</dbReference>
<evidence type="ECO:0000256" key="2">
    <source>
        <dbReference type="ARBA" id="ARBA00012417"/>
    </source>
</evidence>
<evidence type="ECO:0000256" key="3">
    <source>
        <dbReference type="ARBA" id="ARBA00019114"/>
    </source>
</evidence>
<dbReference type="SUPFAM" id="SSF89550">
    <property type="entry name" value="PHP domain-like"/>
    <property type="match status" value="1"/>
</dbReference>
<feature type="domain" description="Polymerase/histidinol phosphatase N-terminal" evidence="10">
    <location>
        <begin position="11"/>
        <end position="78"/>
    </location>
</feature>
<evidence type="ECO:0000256" key="8">
    <source>
        <dbReference type="ARBA" id="ARBA00022932"/>
    </source>
</evidence>
<evidence type="ECO:0000256" key="5">
    <source>
        <dbReference type="ARBA" id="ARBA00022679"/>
    </source>
</evidence>
<evidence type="ECO:0000259" key="10">
    <source>
        <dbReference type="SMART" id="SM00481"/>
    </source>
</evidence>
<dbReference type="InterPro" id="IPR016195">
    <property type="entry name" value="Pol/histidinol_Pase-like"/>
</dbReference>
<evidence type="ECO:0000256" key="4">
    <source>
        <dbReference type="ARBA" id="ARBA00022490"/>
    </source>
</evidence>
<dbReference type="PANTHER" id="PTHR32294">
    <property type="entry name" value="DNA POLYMERASE III SUBUNIT ALPHA"/>
    <property type="match status" value="1"/>
</dbReference>
<comment type="caution">
    <text evidence="11">The sequence shown here is derived from an EMBL/GenBank/DDBJ whole genome shotgun (WGS) entry which is preliminary data.</text>
</comment>
<comment type="catalytic activity">
    <reaction evidence="9">
        <text>DNA(n) + a 2'-deoxyribonucleoside 5'-triphosphate = DNA(n+1) + diphosphate</text>
        <dbReference type="Rhea" id="RHEA:22508"/>
        <dbReference type="Rhea" id="RHEA-COMP:17339"/>
        <dbReference type="Rhea" id="RHEA-COMP:17340"/>
        <dbReference type="ChEBI" id="CHEBI:33019"/>
        <dbReference type="ChEBI" id="CHEBI:61560"/>
        <dbReference type="ChEBI" id="CHEBI:173112"/>
        <dbReference type="EC" id="2.7.7.7"/>
    </reaction>
</comment>
<sequence>MSEAASTPPFVHLRVHSEFSVVDSTVRISSLVKKAVGFNQPALALTDLGNLFGLIKFYKAARGKGVKPIAGCDVWVQNLEERDKPYRMLLLAASSAGYLALCELLSRAWLENQNMGRGEVHPAWLENQPGLILLSGGRMGDIGQALLAGRIDEAQEMARHWSSCFPGAFYIELQRAGHEGDEAYVQAALRLAAKSGLPVVATHPVQFLEEEDFRAHEARVCIAEGEQLGNPRRVRRFTPEQYLLSSEQMAEKFADVPSALLNSVEIAKRCNLELVLGKPQLPIFPTPEGVTLDDHLINLSQQGLERRLEFLFPDPAEREERRPQYQERLEWECKTIIQMGFPGYFLIVQDFINWGKSNGVPVGPGRGSGAGSLVAYSLGITDLDPIRYDLLFERFLNPERVSMPDFDIDFCQDNRERVIDYVKQKYGKAAVSQIATFGTLGAKAVVRDVGRVLEMPYSLCDGLSKLIPFNPADPWSLERTLANEPAFRERYDQDEEVKALVDLAQPLEGLTRNIGMHAGGVLIAPGKLTDFCPLYCQPGADSSAVSQFDKDDVEAAGLVKFDFLGLRNLTILDWAVRYVRRCNKDKHDFDIMALALDDTAVYKLLSEGNTTAIFQLESRGMKDLLRKLRPSTFEDIIAVAALFRPGPLESGMVIDFVDRKHGRAEVDYFHPDLEPVLQSTYGVIVYQEQVMLISQIIGGYSLGGADLLRRAMGKKKPEEMAKHREIFEKGAVEKGYDADLAVKLFDLMEKFAGYGFNKSHSAAYALIAYQTAWLKVYHPAEFLAATLSSDMDDTDKVQTFWKDALLNGVTVLAPDINASAYRFEPVEDAHMKQGRPPRTIRYGLGAVKGTGQAAVEEIVRARLEGGPFSSLFDFCRRIDRHTVNRRAIEALIRAGAFDTIDENRAALLATVGNALEAAEQAERSANQVSLFADDSDDIVEGELAKVAPWDLQQRLSEEKLALGYFFSAHMFDAWRDEVRRFASTPLARLAPSRTPQWFAGVLASVRVRMTRRGKMLYAMLDDGTAQVEVAIFNELLEQHRGRLKEDSLIIMKGKVRNDDYSGGLSVSAEEIYDLQMAREAHAKCLYISLNGQADAARLKQILEPYRAKADDATLGVPVEVALHRGEYACQLRLGDDWRVRMAPAMVHQLLEWARPEHVEIRYA</sequence>
<dbReference type="Pfam" id="PF02811">
    <property type="entry name" value="PHP"/>
    <property type="match status" value="1"/>
</dbReference>
<dbReference type="EC" id="2.7.7.7" evidence="2"/>
<dbReference type="SMART" id="SM00481">
    <property type="entry name" value="POLIIIAc"/>
    <property type="match status" value="1"/>
</dbReference>
<evidence type="ECO:0000313" key="11">
    <source>
        <dbReference type="EMBL" id="MCB5364838.1"/>
    </source>
</evidence>